<name>A0AC35UF05_9BILA</name>
<evidence type="ECO:0000313" key="2">
    <source>
        <dbReference type="WBParaSite" id="RSKR_0001103000.1"/>
    </source>
</evidence>
<organism evidence="1 2">
    <name type="scientific">Rhabditophanes sp. KR3021</name>
    <dbReference type="NCBI Taxonomy" id="114890"/>
    <lineage>
        <taxon>Eukaryota</taxon>
        <taxon>Metazoa</taxon>
        <taxon>Ecdysozoa</taxon>
        <taxon>Nematoda</taxon>
        <taxon>Chromadorea</taxon>
        <taxon>Rhabditida</taxon>
        <taxon>Tylenchina</taxon>
        <taxon>Panagrolaimomorpha</taxon>
        <taxon>Strongyloidoidea</taxon>
        <taxon>Alloionematidae</taxon>
        <taxon>Rhabditophanes</taxon>
    </lineage>
</organism>
<dbReference type="WBParaSite" id="RSKR_0001103000.1">
    <property type="protein sequence ID" value="RSKR_0001103000.1"/>
    <property type="gene ID" value="RSKR_0001103000"/>
</dbReference>
<dbReference type="Proteomes" id="UP000095286">
    <property type="component" value="Unplaced"/>
</dbReference>
<accession>A0AC35UF05</accession>
<proteinExistence type="predicted"/>
<reference evidence="2" key="1">
    <citation type="submission" date="2016-11" db="UniProtKB">
        <authorList>
            <consortium name="WormBaseParasite"/>
        </authorList>
    </citation>
    <scope>IDENTIFICATION</scope>
    <source>
        <strain evidence="2">KR3021</strain>
    </source>
</reference>
<sequence length="549" mass="61937">MGNTLDHLFKGKDVEGSHVEITTGPIIGKRIIPDEGREVDAFLGIPFATPPLGELRFKKPIPAEKWTTPRKCYKFGPRSVQKDLFFWMKYIRDESSEDCLYLNVFAPLNKKKEQYPDGLAVMVYIHGGGFVSDSSIKYGDIGISKYLASKDVVVVSIQYRLAYLGFFSTGDEICPGNNGLWDMKLALEWVQDNCARFGGNPGNVTIFGQSAGGCAVELLEFSPHTKHLFHKLIPMGGNAQCNWSVSKTVVERSYAIAAKNGIFERDSHTLLDSLRKLPAVNFATSLKLGDNDIESIAKPMIEIGPRIDGNFLPKSLEELKLETVLKPKLIGVCEAEGLIFQMFMKHGHAGNMEDVIAHLIPESEFPNFKELRSKAFSLYLANDFDHKNKTEFAKHIGRFFSDLFVNIGTKRSVNNCLENGVEPYVYIFTYCTPKQFGLLKYKTPYVASTHCWDISHIVQVGIISNWDFTADDLLVVENMTKFWTNFAKYSNPNGQPGSENYTELWHPATKVNPNKCLKINLVPEMSDHFFENRADFWIDLCNQSKRVSL</sequence>
<protein>
    <submittedName>
        <fullName evidence="2">Carboxylic ester hydrolase</fullName>
    </submittedName>
</protein>
<evidence type="ECO:0000313" key="1">
    <source>
        <dbReference type="Proteomes" id="UP000095286"/>
    </source>
</evidence>